<sequence length="108" mass="11923">MNPVTESGPLSQEDRVATPTIWSATPGPVQQTPVALATERSALNGSTNVHQPTTVNTPGVVQQGTIRIADEQVDLTRMMGVIMRRLDDQDQLTRHCPWTMSHSLHRVR</sequence>
<protein>
    <submittedName>
        <fullName evidence="2">Uncharacterized protein</fullName>
    </submittedName>
</protein>
<keyword evidence="3" id="KW-1185">Reference proteome</keyword>
<evidence type="ECO:0000313" key="2">
    <source>
        <dbReference type="EMBL" id="KFK23443.1"/>
    </source>
</evidence>
<organism evidence="2 3">
    <name type="scientific">Arabis alpina</name>
    <name type="common">Alpine rock-cress</name>
    <dbReference type="NCBI Taxonomy" id="50452"/>
    <lineage>
        <taxon>Eukaryota</taxon>
        <taxon>Viridiplantae</taxon>
        <taxon>Streptophyta</taxon>
        <taxon>Embryophyta</taxon>
        <taxon>Tracheophyta</taxon>
        <taxon>Spermatophyta</taxon>
        <taxon>Magnoliopsida</taxon>
        <taxon>eudicotyledons</taxon>
        <taxon>Gunneridae</taxon>
        <taxon>Pentapetalae</taxon>
        <taxon>rosids</taxon>
        <taxon>malvids</taxon>
        <taxon>Brassicales</taxon>
        <taxon>Brassicaceae</taxon>
        <taxon>Arabideae</taxon>
        <taxon>Arabis</taxon>
    </lineage>
</organism>
<dbReference type="AlphaFoldDB" id="A0A087G0P1"/>
<dbReference type="Gramene" id="KFK23443">
    <property type="protein sequence ID" value="KFK23443"/>
    <property type="gene ID" value="AALP_AAs51386U000100"/>
</dbReference>
<gene>
    <name evidence="2" type="ORF">AALP_AAs51386U000100</name>
</gene>
<proteinExistence type="predicted"/>
<dbReference type="Proteomes" id="UP000029120">
    <property type="component" value="Unassembled WGS sequence"/>
</dbReference>
<feature type="compositionally biased region" description="Polar residues" evidence="1">
    <location>
        <begin position="1"/>
        <end position="10"/>
    </location>
</feature>
<name>A0A087G0P1_ARAAL</name>
<reference evidence="3" key="1">
    <citation type="journal article" date="2015" name="Nat. Plants">
        <title>Genome expansion of Arabis alpina linked with retrotransposition and reduced symmetric DNA methylation.</title>
        <authorList>
            <person name="Willing E.M."/>
            <person name="Rawat V."/>
            <person name="Mandakova T."/>
            <person name="Maumus F."/>
            <person name="James G.V."/>
            <person name="Nordstroem K.J."/>
            <person name="Becker C."/>
            <person name="Warthmann N."/>
            <person name="Chica C."/>
            <person name="Szarzynska B."/>
            <person name="Zytnicki M."/>
            <person name="Albani M.C."/>
            <person name="Kiefer C."/>
            <person name="Bergonzi S."/>
            <person name="Castaings L."/>
            <person name="Mateos J.L."/>
            <person name="Berns M.C."/>
            <person name="Bujdoso N."/>
            <person name="Piofczyk T."/>
            <person name="de Lorenzo L."/>
            <person name="Barrero-Sicilia C."/>
            <person name="Mateos I."/>
            <person name="Piednoel M."/>
            <person name="Hagmann J."/>
            <person name="Chen-Min-Tao R."/>
            <person name="Iglesias-Fernandez R."/>
            <person name="Schuster S.C."/>
            <person name="Alonso-Blanco C."/>
            <person name="Roudier F."/>
            <person name="Carbonero P."/>
            <person name="Paz-Ares J."/>
            <person name="Davis S.J."/>
            <person name="Pecinka A."/>
            <person name="Quesneville H."/>
            <person name="Colot V."/>
            <person name="Lysak M.A."/>
            <person name="Weigel D."/>
            <person name="Coupland G."/>
            <person name="Schneeberger K."/>
        </authorList>
    </citation>
    <scope>NUCLEOTIDE SEQUENCE [LARGE SCALE GENOMIC DNA]</scope>
    <source>
        <strain evidence="3">cv. Pajares</strain>
    </source>
</reference>
<accession>A0A087G0P1</accession>
<evidence type="ECO:0000256" key="1">
    <source>
        <dbReference type="SAM" id="MobiDB-lite"/>
    </source>
</evidence>
<feature type="region of interest" description="Disordered" evidence="1">
    <location>
        <begin position="1"/>
        <end position="28"/>
    </location>
</feature>
<dbReference type="EMBL" id="KL978966">
    <property type="protein sequence ID" value="KFK23443.1"/>
    <property type="molecule type" value="Genomic_DNA"/>
</dbReference>
<evidence type="ECO:0000313" key="3">
    <source>
        <dbReference type="Proteomes" id="UP000029120"/>
    </source>
</evidence>